<feature type="domain" description="PDZ" evidence="2">
    <location>
        <begin position="259"/>
        <end position="348"/>
    </location>
</feature>
<dbReference type="EMBL" id="CP047418">
    <property type="protein sequence ID" value="QLL77500.1"/>
    <property type="molecule type" value="Genomic_DNA"/>
</dbReference>
<feature type="transmembrane region" description="Helical" evidence="1">
    <location>
        <begin position="164"/>
        <end position="182"/>
    </location>
</feature>
<dbReference type="SMART" id="SM00228">
    <property type="entry name" value="PDZ"/>
    <property type="match status" value="1"/>
</dbReference>
<feature type="transmembrane region" description="Helical" evidence="1">
    <location>
        <begin position="45"/>
        <end position="66"/>
    </location>
</feature>
<feature type="transmembrane region" description="Helical" evidence="1">
    <location>
        <begin position="234"/>
        <end position="251"/>
    </location>
</feature>
<dbReference type="InterPro" id="IPR041489">
    <property type="entry name" value="PDZ_6"/>
</dbReference>
<keyword evidence="1" id="KW-0812">Transmembrane</keyword>
<evidence type="ECO:0000259" key="2">
    <source>
        <dbReference type="SMART" id="SM00228"/>
    </source>
</evidence>
<sequence>MAYYIYCFLALGLAVVNVLYSYRIREERKLFRVAVNKDFYEGRHFIKHMFLLGLGASAITTLLGVVLPKHLVFLWVGASLLPLLSAGVVSLGSWALLGAGIVYYAGSWLGRSSFFADTHIHGTWEAGFFLLVVVYYGSKLLLTHNVRAEWFSPRIKAGKRGRRVAYYHWREFTILPVVIFLPQGHMQPLFSWWPVLNFQGNHYTLLVLPLVVTAVLNVSKRLPHESITTYQQELRWLLGLAVIMLGITCFFPQAFPYLGSLLLVIELVWGIKRRRLERQAPNWYVETNQGVRVIAVQPETPAAKMNLQPGDIILECNNIPVGSEEELYSALQKNPVYCHLKVETYTGDLKIKESAIYTDSPHEIGLILFH</sequence>
<dbReference type="Proteomes" id="UP000510886">
    <property type="component" value="Chromosome"/>
</dbReference>
<dbReference type="InterPro" id="IPR001478">
    <property type="entry name" value="PDZ"/>
</dbReference>
<dbReference type="SUPFAM" id="SSF50156">
    <property type="entry name" value="PDZ domain-like"/>
    <property type="match status" value="1"/>
</dbReference>
<evidence type="ECO:0000313" key="3">
    <source>
        <dbReference type="EMBL" id="QLL77500.1"/>
    </source>
</evidence>
<proteinExistence type="predicted"/>
<evidence type="ECO:0000313" key="4">
    <source>
        <dbReference type="Proteomes" id="UP000510886"/>
    </source>
</evidence>
<dbReference type="AlphaFoldDB" id="A0A7H9EIG8"/>
<dbReference type="InterPro" id="IPR036034">
    <property type="entry name" value="PDZ_sf"/>
</dbReference>
<protein>
    <submittedName>
        <fullName evidence="3">PDZ domain-containing protein</fullName>
    </submittedName>
</protein>
<evidence type="ECO:0000256" key="1">
    <source>
        <dbReference type="SAM" id="Phobius"/>
    </source>
</evidence>
<reference evidence="3 4" key="1">
    <citation type="submission" date="2020-01" db="EMBL/GenBank/DDBJ databases">
        <title>Complete and circular genome sequences of six lactobacillus isolates from horses.</title>
        <authorList>
            <person name="Hassan H.M."/>
        </authorList>
    </citation>
    <scope>NUCLEOTIDE SEQUENCE [LARGE SCALE GENOMIC DNA]</scope>
    <source>
        <strain evidence="3 4">1A</strain>
    </source>
</reference>
<dbReference type="Gene3D" id="2.30.42.10">
    <property type="match status" value="1"/>
</dbReference>
<organism evidence="3 4">
    <name type="scientific">Ligilactobacillus saerimneri</name>
    <dbReference type="NCBI Taxonomy" id="228229"/>
    <lineage>
        <taxon>Bacteria</taxon>
        <taxon>Bacillati</taxon>
        <taxon>Bacillota</taxon>
        <taxon>Bacilli</taxon>
        <taxon>Lactobacillales</taxon>
        <taxon>Lactobacillaceae</taxon>
        <taxon>Ligilactobacillus</taxon>
    </lineage>
</organism>
<feature type="transmembrane region" description="Helical" evidence="1">
    <location>
        <begin position="126"/>
        <end position="143"/>
    </location>
</feature>
<keyword evidence="1" id="KW-1133">Transmembrane helix</keyword>
<feature type="transmembrane region" description="Helical" evidence="1">
    <location>
        <begin position="202"/>
        <end position="222"/>
    </location>
</feature>
<gene>
    <name evidence="3" type="ORF">GTO87_01995</name>
</gene>
<feature type="transmembrane region" description="Helical" evidence="1">
    <location>
        <begin position="73"/>
        <end position="106"/>
    </location>
</feature>
<dbReference type="KEGG" id="lsw:GTO87_01995"/>
<name>A0A7H9EIG8_9LACO</name>
<accession>A0A7H9EIG8</accession>
<dbReference type="RefSeq" id="WP_180849343.1">
    <property type="nucleotide sequence ID" value="NZ_CP047418.1"/>
</dbReference>
<keyword evidence="1" id="KW-0472">Membrane</keyword>
<dbReference type="Pfam" id="PF17820">
    <property type="entry name" value="PDZ_6"/>
    <property type="match status" value="1"/>
</dbReference>